<sequence length="181" mass="19730">MERRFLFLLSSARKGGNAQILAQAAAQPIPADRQVWIDLCDPPLPPFADLRPGFAFPDGPVAQVMQAMRAATDIVMVAPVYWYALPAPAKLLLDHWSGWIDAPETGFTDWARSKRVWLITARGDPDPTVADLPEAMLRRSAEWLGMVWGGALHGIGDAPGDVRQDTAAMAAADRFLIGNNI</sequence>
<evidence type="ECO:0000313" key="4">
    <source>
        <dbReference type="EMBL" id="WGV17171.1"/>
    </source>
</evidence>
<dbReference type="PANTHER" id="PTHR43278">
    <property type="entry name" value="NAD(P)H-DEPENDENT FMN-CONTAINING OXIDOREDUCTASE YWQN-RELATED"/>
    <property type="match status" value="1"/>
</dbReference>
<dbReference type="Gene3D" id="3.40.50.360">
    <property type="match status" value="1"/>
</dbReference>
<dbReference type="Pfam" id="PF02525">
    <property type="entry name" value="Flavodoxin_2"/>
    <property type="match status" value="1"/>
</dbReference>
<evidence type="ECO:0000256" key="2">
    <source>
        <dbReference type="ARBA" id="ARBA00022643"/>
    </source>
</evidence>
<accession>A0ABY8Q9K4</accession>
<dbReference type="Proteomes" id="UP001230978">
    <property type="component" value="Chromosome"/>
</dbReference>
<gene>
    <name evidence="4" type="ORF">QF092_05025</name>
</gene>
<keyword evidence="5" id="KW-1185">Reference proteome</keyword>
<dbReference type="RefSeq" id="WP_281468214.1">
    <property type="nucleotide sequence ID" value="NZ_CP124535.1"/>
</dbReference>
<feature type="domain" description="Flavodoxin-like fold" evidence="3">
    <location>
        <begin position="6"/>
        <end position="156"/>
    </location>
</feature>
<evidence type="ECO:0000256" key="1">
    <source>
        <dbReference type="ARBA" id="ARBA00022630"/>
    </source>
</evidence>
<keyword evidence="1" id="KW-0285">Flavoprotein</keyword>
<dbReference type="SUPFAM" id="SSF52218">
    <property type="entry name" value="Flavoproteins"/>
    <property type="match status" value="1"/>
</dbReference>
<keyword evidence="2" id="KW-0288">FMN</keyword>
<evidence type="ECO:0000259" key="3">
    <source>
        <dbReference type="Pfam" id="PF02525"/>
    </source>
</evidence>
<organism evidence="4 5">
    <name type="scientific">Fuscovulum ytuae</name>
    <dbReference type="NCBI Taxonomy" id="3042299"/>
    <lineage>
        <taxon>Bacteria</taxon>
        <taxon>Pseudomonadati</taxon>
        <taxon>Pseudomonadota</taxon>
        <taxon>Alphaproteobacteria</taxon>
        <taxon>Rhodobacterales</taxon>
        <taxon>Paracoccaceae</taxon>
        <taxon>Fuscovulum</taxon>
    </lineage>
</organism>
<dbReference type="InterPro" id="IPR029039">
    <property type="entry name" value="Flavoprotein-like_sf"/>
</dbReference>
<name>A0ABY8Q9K4_9RHOB</name>
<protein>
    <submittedName>
        <fullName evidence="4">NAD(P)H-dependent oxidoreductase</fullName>
    </submittedName>
</protein>
<dbReference type="EMBL" id="CP124535">
    <property type="protein sequence ID" value="WGV17171.1"/>
    <property type="molecule type" value="Genomic_DNA"/>
</dbReference>
<dbReference type="PANTHER" id="PTHR43278:SF4">
    <property type="entry name" value="NAD(P)H-DEPENDENT FMN-CONTAINING OXIDOREDUCTASE YWQN-RELATED"/>
    <property type="match status" value="1"/>
</dbReference>
<dbReference type="InterPro" id="IPR003680">
    <property type="entry name" value="Flavodoxin_fold"/>
</dbReference>
<evidence type="ECO:0000313" key="5">
    <source>
        <dbReference type="Proteomes" id="UP001230978"/>
    </source>
</evidence>
<proteinExistence type="predicted"/>
<dbReference type="InterPro" id="IPR051796">
    <property type="entry name" value="ISF_SsuE-like"/>
</dbReference>
<reference evidence="4 5" key="1">
    <citation type="submission" date="2023-04" db="EMBL/GenBank/DDBJ databases">
        <title>YMD61, complete Genome.</title>
        <authorList>
            <person name="Zhang J."/>
        </authorList>
    </citation>
    <scope>NUCLEOTIDE SEQUENCE [LARGE SCALE GENOMIC DNA]</scope>
    <source>
        <strain evidence="4 5">YMD61</strain>
    </source>
</reference>